<feature type="region of interest" description="Disordered" evidence="1">
    <location>
        <begin position="258"/>
        <end position="287"/>
    </location>
</feature>
<comment type="caution">
    <text evidence="2">The sequence shown here is derived from an EMBL/GenBank/DDBJ whole genome shotgun (WGS) entry which is preliminary data.</text>
</comment>
<dbReference type="Proteomes" id="UP000556761">
    <property type="component" value="Unassembled WGS sequence"/>
</dbReference>
<proteinExistence type="predicted"/>
<feature type="compositionally biased region" description="Basic and acidic residues" evidence="1">
    <location>
        <begin position="641"/>
        <end position="661"/>
    </location>
</feature>
<feature type="non-terminal residue" evidence="2">
    <location>
        <position position="1"/>
    </location>
</feature>
<sequence length="661" mass="72407">MSKEEDFDSKYQLVMQKVETQSESGSPQDYDQGKTNESYQLINPISSNTQEPPEFAILEEYGLENKLVTDPVESAEITNEVLEVTSLDLKDTFHESFTPASHQGAPTDTAQIATSQMHLVPMDFILPDRAEQSLKEISALAEVGKYSDIDHTAITVDELDMSEECVDESETGVEHNIRNTSVTNVPASTCGGMNILTAVGSKAAEGESKDKQIFFPKSFLPGGNEGHESDSNNQLVDDIVKESEDVIENDVPVFKEVPSDQSPVVCTPPSYVSFDAEPSGSRERAKDELLLQQPFCDSVSLEKPLPLPTPLEGAEGILMTKDSSIKDQLSDTSTECLQENHMSVPSLSESEVTLGASEISTGKSEAETTDLDSPPGGDKRSPDEAGTESLLRRENKLRNSSESPELKSTEGKEDVRMQVHQDPTSLEMDYILVTEEENIPSTKDTLERNESDFVFQEANVAEQTESHEGFSPSSLDTFQPISITNEREDHSVCGTEWDSVHLEEKSSSVVPQKLNDERRSQEGCGQDEGWIILGQNEVSDISPEEISAKSEMPKSGSGHSGEEPAAVAAHELILDTQAEFHVETPLQKSFEHEGCFPLDRLTTKDESLGITGTHVLQVVGGDGAWEANSQQRLGNNVATEQEMKEETVPLNSERELSQKSG</sequence>
<evidence type="ECO:0000256" key="1">
    <source>
        <dbReference type="SAM" id="MobiDB-lite"/>
    </source>
</evidence>
<evidence type="ECO:0000313" key="2">
    <source>
        <dbReference type="EMBL" id="NXU25579.1"/>
    </source>
</evidence>
<gene>
    <name evidence="2" type="primary">Prune2_0</name>
    <name evidence="2" type="ORF">THACHL_R12924</name>
</gene>
<feature type="region of interest" description="Disordered" evidence="1">
    <location>
        <begin position="1"/>
        <end position="36"/>
    </location>
</feature>
<accession>A0A7L3J7E0</accession>
<feature type="region of interest" description="Disordered" evidence="1">
    <location>
        <begin position="636"/>
        <end position="661"/>
    </location>
</feature>
<feature type="region of interest" description="Disordered" evidence="1">
    <location>
        <begin position="499"/>
        <end position="531"/>
    </location>
</feature>
<feature type="region of interest" description="Disordered" evidence="1">
    <location>
        <begin position="545"/>
        <end position="565"/>
    </location>
</feature>
<feature type="compositionally biased region" description="Polar residues" evidence="1">
    <location>
        <begin position="18"/>
        <end position="36"/>
    </location>
</feature>
<feature type="compositionally biased region" description="Polar residues" evidence="1">
    <location>
        <begin position="330"/>
        <end position="351"/>
    </location>
</feature>
<reference evidence="2 3" key="1">
    <citation type="submission" date="2019-09" db="EMBL/GenBank/DDBJ databases">
        <title>Bird 10,000 Genomes (B10K) Project - Family phase.</title>
        <authorList>
            <person name="Zhang G."/>
        </authorList>
    </citation>
    <scope>NUCLEOTIDE SEQUENCE [LARGE SCALE GENOMIC DNA]</scope>
    <source>
        <strain evidence="2">B10K-DU-029-24</strain>
        <tissue evidence="2">Muscle</tissue>
    </source>
</reference>
<feature type="region of interest" description="Disordered" evidence="1">
    <location>
        <begin position="300"/>
        <end position="423"/>
    </location>
</feature>
<organism evidence="2 3">
    <name type="scientific">Thalassarche chlororhynchos</name>
    <name type="common">Atlantic yellow-nosed albatross</name>
    <name type="synonym">Diomedea chlororhynchos</name>
    <dbReference type="NCBI Taxonomy" id="54017"/>
    <lineage>
        <taxon>Eukaryota</taxon>
        <taxon>Metazoa</taxon>
        <taxon>Chordata</taxon>
        <taxon>Craniata</taxon>
        <taxon>Vertebrata</taxon>
        <taxon>Euteleostomi</taxon>
        <taxon>Archelosauria</taxon>
        <taxon>Archosauria</taxon>
        <taxon>Dinosauria</taxon>
        <taxon>Saurischia</taxon>
        <taxon>Theropoda</taxon>
        <taxon>Coelurosauria</taxon>
        <taxon>Aves</taxon>
        <taxon>Neognathae</taxon>
        <taxon>Neoaves</taxon>
        <taxon>Aequornithes</taxon>
        <taxon>Procellariiformes</taxon>
        <taxon>Diomedeidae</taxon>
        <taxon>Thalassarche</taxon>
    </lineage>
</organism>
<dbReference type="EMBL" id="VZTW01021091">
    <property type="protein sequence ID" value="NXU25579.1"/>
    <property type="molecule type" value="Genomic_DNA"/>
</dbReference>
<feature type="compositionally biased region" description="Basic and acidic residues" evidence="1">
    <location>
        <begin position="390"/>
        <end position="419"/>
    </location>
</feature>
<keyword evidence="3" id="KW-1185">Reference proteome</keyword>
<name>A0A7L3J7E0_THACH</name>
<feature type="non-terminal residue" evidence="2">
    <location>
        <position position="661"/>
    </location>
</feature>
<dbReference type="OrthoDB" id="19923at2759"/>
<dbReference type="AlphaFoldDB" id="A0A7L3J7E0"/>
<evidence type="ECO:0000313" key="3">
    <source>
        <dbReference type="Proteomes" id="UP000556761"/>
    </source>
</evidence>
<protein>
    <submittedName>
        <fullName evidence="2">PRUN2 protein</fullName>
    </submittedName>
</protein>